<protein>
    <submittedName>
        <fullName evidence="1">Uncharacterized protein</fullName>
    </submittedName>
</protein>
<dbReference type="Proteomes" id="UP000054248">
    <property type="component" value="Unassembled WGS sequence"/>
</dbReference>
<proteinExistence type="predicted"/>
<reference evidence="2" key="2">
    <citation type="submission" date="2015-01" db="EMBL/GenBank/DDBJ databases">
        <title>Evolutionary Origins and Diversification of the Mycorrhizal Mutualists.</title>
        <authorList>
            <consortium name="DOE Joint Genome Institute"/>
            <consortium name="Mycorrhizal Genomics Consortium"/>
            <person name="Kohler A."/>
            <person name="Kuo A."/>
            <person name="Nagy L.G."/>
            <person name="Floudas D."/>
            <person name="Copeland A."/>
            <person name="Barry K.W."/>
            <person name="Cichocki N."/>
            <person name="Veneault-Fourrey C."/>
            <person name="LaButti K."/>
            <person name="Lindquist E.A."/>
            <person name="Lipzen A."/>
            <person name="Lundell T."/>
            <person name="Morin E."/>
            <person name="Murat C."/>
            <person name="Riley R."/>
            <person name="Ohm R."/>
            <person name="Sun H."/>
            <person name="Tunlid A."/>
            <person name="Henrissat B."/>
            <person name="Grigoriev I.V."/>
            <person name="Hibbett D.S."/>
            <person name="Martin F."/>
        </authorList>
    </citation>
    <scope>NUCLEOTIDE SEQUENCE [LARGE SCALE GENOMIC DNA]</scope>
    <source>
        <strain evidence="2">MUT 4182</strain>
    </source>
</reference>
<dbReference type="OrthoDB" id="10397720at2759"/>
<reference evidence="1 2" key="1">
    <citation type="submission" date="2014-04" db="EMBL/GenBank/DDBJ databases">
        <authorList>
            <consortium name="DOE Joint Genome Institute"/>
            <person name="Kuo A."/>
            <person name="Girlanda M."/>
            <person name="Perotto S."/>
            <person name="Kohler A."/>
            <person name="Nagy L.G."/>
            <person name="Floudas D."/>
            <person name="Copeland A."/>
            <person name="Barry K.W."/>
            <person name="Cichocki N."/>
            <person name="Veneault-Fourrey C."/>
            <person name="LaButti K."/>
            <person name="Lindquist E.A."/>
            <person name="Lipzen A."/>
            <person name="Lundell T."/>
            <person name="Morin E."/>
            <person name="Murat C."/>
            <person name="Sun H."/>
            <person name="Tunlid A."/>
            <person name="Henrissat B."/>
            <person name="Grigoriev I.V."/>
            <person name="Hibbett D.S."/>
            <person name="Martin F."/>
            <person name="Nordberg H.P."/>
            <person name="Cantor M.N."/>
            <person name="Hua S.X."/>
        </authorList>
    </citation>
    <scope>NUCLEOTIDE SEQUENCE [LARGE SCALE GENOMIC DNA]</scope>
    <source>
        <strain evidence="1 2">MUT 4182</strain>
    </source>
</reference>
<evidence type="ECO:0000313" key="2">
    <source>
        <dbReference type="Proteomes" id="UP000054248"/>
    </source>
</evidence>
<dbReference type="EMBL" id="KN822948">
    <property type="protein sequence ID" value="KIO33483.1"/>
    <property type="molecule type" value="Genomic_DNA"/>
</dbReference>
<dbReference type="HOGENOM" id="CLU_1579664_0_0_1"/>
<dbReference type="AlphaFoldDB" id="A0A0C3LHN6"/>
<gene>
    <name evidence="1" type="ORF">M407DRAFT_17738</name>
</gene>
<organism evidence="1 2">
    <name type="scientific">Tulasnella calospora MUT 4182</name>
    <dbReference type="NCBI Taxonomy" id="1051891"/>
    <lineage>
        <taxon>Eukaryota</taxon>
        <taxon>Fungi</taxon>
        <taxon>Dikarya</taxon>
        <taxon>Basidiomycota</taxon>
        <taxon>Agaricomycotina</taxon>
        <taxon>Agaricomycetes</taxon>
        <taxon>Cantharellales</taxon>
        <taxon>Tulasnellaceae</taxon>
        <taxon>Tulasnella</taxon>
    </lineage>
</organism>
<evidence type="ECO:0000313" key="1">
    <source>
        <dbReference type="EMBL" id="KIO33483.1"/>
    </source>
</evidence>
<name>A0A0C3LHN6_9AGAM</name>
<sequence>MHRPPSDEAESMFQAPGEPELDFLTQTVPEGVYDTLILAQSLMHIAASSSSLPTPESLSMAVAVFQAATKLQSPPVYEKDDRDDIIEKLQGRLESIEKASGSITELRASREETCRAFLALSAKIEDIGKGFEAQTVRFDTTAQAVEVEVCAVHRHATSINAKYWPDDKY</sequence>
<keyword evidence="2" id="KW-1185">Reference proteome</keyword>
<accession>A0A0C3LHN6</accession>